<feature type="compositionally biased region" description="Basic residues" evidence="1">
    <location>
        <begin position="42"/>
        <end position="55"/>
    </location>
</feature>
<evidence type="ECO:0000313" key="3">
    <source>
        <dbReference type="EMBL" id="ODV92208.1"/>
    </source>
</evidence>
<dbReference type="Proteomes" id="UP000095023">
    <property type="component" value="Unassembled WGS sequence"/>
</dbReference>
<evidence type="ECO:0000256" key="1">
    <source>
        <dbReference type="SAM" id="MobiDB-lite"/>
    </source>
</evidence>
<feature type="domain" description="C2H2-type" evidence="2">
    <location>
        <begin position="212"/>
        <end position="234"/>
    </location>
</feature>
<evidence type="ECO:0000259" key="2">
    <source>
        <dbReference type="PROSITE" id="PS00028"/>
    </source>
</evidence>
<dbReference type="EMBL" id="KV453841">
    <property type="protein sequence ID" value="ODV92208.1"/>
    <property type="molecule type" value="Genomic_DNA"/>
</dbReference>
<dbReference type="SUPFAM" id="SSF57667">
    <property type="entry name" value="beta-beta-alpha zinc fingers"/>
    <property type="match status" value="1"/>
</dbReference>
<dbReference type="InterPro" id="IPR036236">
    <property type="entry name" value="Znf_C2H2_sf"/>
</dbReference>
<protein>
    <recommendedName>
        <fullName evidence="2">C2H2-type domain-containing protein</fullName>
    </recommendedName>
</protein>
<gene>
    <name evidence="3" type="ORF">CANCADRAFT_83936</name>
</gene>
<accession>A0A1E4TKN1</accession>
<organism evidence="3 4">
    <name type="scientific">Tortispora caseinolytica NRRL Y-17796</name>
    <dbReference type="NCBI Taxonomy" id="767744"/>
    <lineage>
        <taxon>Eukaryota</taxon>
        <taxon>Fungi</taxon>
        <taxon>Dikarya</taxon>
        <taxon>Ascomycota</taxon>
        <taxon>Saccharomycotina</taxon>
        <taxon>Trigonopsidomycetes</taxon>
        <taxon>Trigonopsidales</taxon>
        <taxon>Trigonopsidaceae</taxon>
        <taxon>Tortispora</taxon>
    </lineage>
</organism>
<sequence length="344" mass="38373">MDFRSLYGGLMDQFYTNSDKPLDHNEQLHEHSADEPPGTAPKAKKRRVGSNKGKARLPDSDKYEGAMALLNLVDGSRPADTTNSEEDGSRYIGEAIIDLGPPKPDSNNLTGPWMDSSKQLDASLIDPKMRQVQFSTDISLERAAQAQDQTVDPLIRADGTIAPIDPHPNNGGRMVPLPASTHKNLVRIPQNGFGKFTAADSKADISSRPHACPYPGCAWRFTRPSDQRRHLRSHYMPALQCPFWRVHQNCHRNGGAFNRLDVLKRHLKLVHYAQWSNTEEGSCRICEQRFENVKSFIEHCATCPKVLEADRQREAEEEAENQARGNEVGANPNTIQSGSLNLQS</sequence>
<keyword evidence="4" id="KW-1185">Reference proteome</keyword>
<name>A0A1E4TKN1_9ASCO</name>
<feature type="region of interest" description="Disordered" evidence="1">
    <location>
        <begin position="16"/>
        <end position="61"/>
    </location>
</feature>
<feature type="compositionally biased region" description="Polar residues" evidence="1">
    <location>
        <begin position="331"/>
        <end position="344"/>
    </location>
</feature>
<feature type="region of interest" description="Disordered" evidence="1">
    <location>
        <begin position="312"/>
        <end position="344"/>
    </location>
</feature>
<dbReference type="PROSITE" id="PS00028">
    <property type="entry name" value="ZINC_FINGER_C2H2_1"/>
    <property type="match status" value="1"/>
</dbReference>
<dbReference type="SMART" id="SM00355">
    <property type="entry name" value="ZnF_C2H2"/>
    <property type="match status" value="3"/>
</dbReference>
<reference evidence="4" key="1">
    <citation type="submission" date="2016-02" db="EMBL/GenBank/DDBJ databases">
        <title>Comparative genomics of biotechnologically important yeasts.</title>
        <authorList>
            <consortium name="DOE Joint Genome Institute"/>
            <person name="Riley R."/>
            <person name="Haridas S."/>
            <person name="Wolfe K.H."/>
            <person name="Lopes M.R."/>
            <person name="Hittinger C.T."/>
            <person name="Goker M."/>
            <person name="Salamov A."/>
            <person name="Wisecaver J."/>
            <person name="Long T.M."/>
            <person name="Aerts A.L."/>
            <person name="Barry K."/>
            <person name="Choi C."/>
            <person name="Clum A."/>
            <person name="Coughlan A.Y."/>
            <person name="Deshpande S."/>
            <person name="Douglass A.P."/>
            <person name="Hanson S.J."/>
            <person name="Klenk H.-P."/>
            <person name="Labutti K."/>
            <person name="Lapidus A."/>
            <person name="Lindquist E."/>
            <person name="Lipzen A."/>
            <person name="Meier-Kolthoff J.P."/>
            <person name="Ohm R.A."/>
            <person name="Otillar R.P."/>
            <person name="Pangilinan J."/>
            <person name="Peng Y."/>
            <person name="Rokas A."/>
            <person name="Rosa C.A."/>
            <person name="Scheuner C."/>
            <person name="Sibirny A.A."/>
            <person name="Slot J.C."/>
            <person name="Stielow J.B."/>
            <person name="Sun H."/>
            <person name="Kurtzman C.P."/>
            <person name="Blackwell M."/>
            <person name="Jeffries T.W."/>
            <person name="Grigoriev I.V."/>
        </authorList>
    </citation>
    <scope>NUCLEOTIDE SEQUENCE [LARGE SCALE GENOMIC DNA]</scope>
    <source>
        <strain evidence="4">NRRL Y-17796</strain>
    </source>
</reference>
<proteinExistence type="predicted"/>
<evidence type="ECO:0000313" key="4">
    <source>
        <dbReference type="Proteomes" id="UP000095023"/>
    </source>
</evidence>
<dbReference type="OrthoDB" id="2687452at2759"/>
<feature type="compositionally biased region" description="Basic and acidic residues" evidence="1">
    <location>
        <begin position="20"/>
        <end position="34"/>
    </location>
</feature>
<dbReference type="Gene3D" id="3.30.160.60">
    <property type="entry name" value="Classic Zinc Finger"/>
    <property type="match status" value="1"/>
</dbReference>
<dbReference type="AlphaFoldDB" id="A0A1E4TKN1"/>
<dbReference type="InterPro" id="IPR013087">
    <property type="entry name" value="Znf_C2H2_type"/>
</dbReference>